<dbReference type="GO" id="GO:0003723">
    <property type="term" value="F:RNA binding"/>
    <property type="evidence" value="ECO:0007669"/>
    <property type="project" value="UniProtKB-KW"/>
</dbReference>
<dbReference type="NCBIfam" id="TIGR00093">
    <property type="entry name" value="pseudouridine synthase"/>
    <property type="match status" value="1"/>
</dbReference>
<dbReference type="InterPro" id="IPR002942">
    <property type="entry name" value="S4_RNA-bd"/>
</dbReference>
<name>A0A7Y0L3V4_9FIRM</name>
<evidence type="ECO:0000259" key="7">
    <source>
        <dbReference type="SMART" id="SM00363"/>
    </source>
</evidence>
<proteinExistence type="inferred from homology"/>
<dbReference type="GO" id="GO:0120159">
    <property type="term" value="F:rRNA pseudouridine synthase activity"/>
    <property type="evidence" value="ECO:0007669"/>
    <property type="project" value="UniProtKB-ARBA"/>
</dbReference>
<sequence>MVMRVQRVLQQAGLASRRTAEAWIQAGRVKVNGRVVELGATADPERDTITLDGRVVALGERPPVYLALHKPPGYTTSLKDPHAEHLITELVPEKFGRVFPVGRLDRDSEGLILLTNDGQLAHALMHPSSRIEKVYEVWVEGVPRKAHLNRIRDGIELDDGLAQADQVDLVKKEPQRALLRMTLHEGRKREVRRMLSSIGHPVQRLVRVRFGNIRLEGLEPGKSRPLTHREVRELKALVREGQERNRRTHGFTKPGGSQHYRREPISPRGSRNSLGHAGGDSRRPHR</sequence>
<dbReference type="InterPro" id="IPR020103">
    <property type="entry name" value="PsdUridine_synth_cat_dom_sf"/>
</dbReference>
<evidence type="ECO:0000256" key="2">
    <source>
        <dbReference type="ARBA" id="ARBA00022884"/>
    </source>
</evidence>
<dbReference type="Pfam" id="PF01479">
    <property type="entry name" value="S4"/>
    <property type="match status" value="1"/>
</dbReference>
<organism evidence="8 9">
    <name type="scientific">Sulfobacillus harzensis</name>
    <dbReference type="NCBI Taxonomy" id="2729629"/>
    <lineage>
        <taxon>Bacteria</taxon>
        <taxon>Bacillati</taxon>
        <taxon>Bacillota</taxon>
        <taxon>Clostridia</taxon>
        <taxon>Eubacteriales</taxon>
        <taxon>Clostridiales Family XVII. Incertae Sedis</taxon>
        <taxon>Sulfobacillus</taxon>
    </lineage>
</organism>
<dbReference type="RefSeq" id="WP_169098766.1">
    <property type="nucleotide sequence ID" value="NZ_JABBVZ010000023.1"/>
</dbReference>
<evidence type="ECO:0000313" key="9">
    <source>
        <dbReference type="Proteomes" id="UP000533476"/>
    </source>
</evidence>
<dbReference type="EMBL" id="JABBVZ010000023">
    <property type="protein sequence ID" value="NMP22447.1"/>
    <property type="molecule type" value="Genomic_DNA"/>
</dbReference>
<dbReference type="PANTHER" id="PTHR47683:SF2">
    <property type="entry name" value="RNA-BINDING S4 DOMAIN-CONTAINING PROTEIN"/>
    <property type="match status" value="1"/>
</dbReference>
<dbReference type="CDD" id="cd00165">
    <property type="entry name" value="S4"/>
    <property type="match status" value="1"/>
</dbReference>
<dbReference type="CDD" id="cd02870">
    <property type="entry name" value="PseudoU_synth_RsuA_like"/>
    <property type="match status" value="1"/>
</dbReference>
<evidence type="ECO:0000256" key="4">
    <source>
        <dbReference type="PROSITE-ProRule" id="PRU00182"/>
    </source>
</evidence>
<comment type="caution">
    <text evidence="8">The sequence shown here is derived from an EMBL/GenBank/DDBJ whole genome shotgun (WGS) entry which is preliminary data.</text>
</comment>
<keyword evidence="9" id="KW-1185">Reference proteome</keyword>
<dbReference type="InterPro" id="IPR050343">
    <property type="entry name" value="RsuA_PseudoU_synthase"/>
</dbReference>
<dbReference type="FunFam" id="3.30.70.1560:FF:000001">
    <property type="entry name" value="Pseudouridine synthase"/>
    <property type="match status" value="1"/>
</dbReference>
<dbReference type="GO" id="GO:0005829">
    <property type="term" value="C:cytosol"/>
    <property type="evidence" value="ECO:0007669"/>
    <property type="project" value="UniProtKB-ARBA"/>
</dbReference>
<dbReference type="EC" id="5.4.99.-" evidence="5"/>
<evidence type="ECO:0000256" key="5">
    <source>
        <dbReference type="RuleBase" id="RU003887"/>
    </source>
</evidence>
<protein>
    <recommendedName>
        <fullName evidence="5">Pseudouridine synthase</fullName>
        <ecNumber evidence="5">5.4.99.-</ecNumber>
    </recommendedName>
</protein>
<evidence type="ECO:0000313" key="8">
    <source>
        <dbReference type="EMBL" id="NMP22447.1"/>
    </source>
</evidence>
<dbReference type="PROSITE" id="PS01149">
    <property type="entry name" value="PSI_RSU"/>
    <property type="match status" value="1"/>
</dbReference>
<dbReference type="InterPro" id="IPR036986">
    <property type="entry name" value="S4_RNA-bd_sf"/>
</dbReference>
<dbReference type="GO" id="GO:0000455">
    <property type="term" value="P:enzyme-directed rRNA pseudouridine synthesis"/>
    <property type="evidence" value="ECO:0007669"/>
    <property type="project" value="UniProtKB-ARBA"/>
</dbReference>
<dbReference type="InterPro" id="IPR000748">
    <property type="entry name" value="PsdUridine_synth_RsuA/RluB/E/F"/>
</dbReference>
<gene>
    <name evidence="8" type="ORF">HIJ39_08790</name>
</gene>
<evidence type="ECO:0000256" key="6">
    <source>
        <dbReference type="SAM" id="MobiDB-lite"/>
    </source>
</evidence>
<feature type="region of interest" description="Disordered" evidence="6">
    <location>
        <begin position="238"/>
        <end position="286"/>
    </location>
</feature>
<feature type="domain" description="RNA-binding S4" evidence="7">
    <location>
        <begin position="3"/>
        <end position="60"/>
    </location>
</feature>
<evidence type="ECO:0000256" key="1">
    <source>
        <dbReference type="ARBA" id="ARBA00008348"/>
    </source>
</evidence>
<dbReference type="Proteomes" id="UP000533476">
    <property type="component" value="Unassembled WGS sequence"/>
</dbReference>
<dbReference type="SUPFAM" id="SSF55120">
    <property type="entry name" value="Pseudouridine synthase"/>
    <property type="match status" value="1"/>
</dbReference>
<dbReference type="Gene3D" id="3.30.2350.10">
    <property type="entry name" value="Pseudouridine synthase"/>
    <property type="match status" value="1"/>
</dbReference>
<dbReference type="PROSITE" id="PS50889">
    <property type="entry name" value="S4"/>
    <property type="match status" value="1"/>
</dbReference>
<dbReference type="AlphaFoldDB" id="A0A7Y0L3V4"/>
<keyword evidence="3 5" id="KW-0413">Isomerase</keyword>
<dbReference type="SUPFAM" id="SSF55174">
    <property type="entry name" value="Alpha-L RNA-binding motif"/>
    <property type="match status" value="1"/>
</dbReference>
<dbReference type="Gene3D" id="3.10.290.10">
    <property type="entry name" value="RNA-binding S4 domain"/>
    <property type="match status" value="1"/>
</dbReference>
<dbReference type="SMART" id="SM00363">
    <property type="entry name" value="S4"/>
    <property type="match status" value="1"/>
</dbReference>
<dbReference type="PANTHER" id="PTHR47683">
    <property type="entry name" value="PSEUDOURIDINE SYNTHASE FAMILY PROTEIN-RELATED"/>
    <property type="match status" value="1"/>
</dbReference>
<dbReference type="FunFam" id="3.10.290.10:FF:000003">
    <property type="entry name" value="Pseudouridine synthase"/>
    <property type="match status" value="1"/>
</dbReference>
<dbReference type="Pfam" id="PF00849">
    <property type="entry name" value="PseudoU_synth_2"/>
    <property type="match status" value="1"/>
</dbReference>
<dbReference type="InterPro" id="IPR018496">
    <property type="entry name" value="PsdUridine_synth_RsuA/RluB_CS"/>
</dbReference>
<keyword evidence="2 4" id="KW-0694">RNA-binding</keyword>
<evidence type="ECO:0000256" key="3">
    <source>
        <dbReference type="ARBA" id="ARBA00023235"/>
    </source>
</evidence>
<dbReference type="InterPro" id="IPR006145">
    <property type="entry name" value="PsdUridine_synth_RsuA/RluA"/>
</dbReference>
<comment type="similarity">
    <text evidence="1 5">Belongs to the pseudouridine synthase RsuA family.</text>
</comment>
<accession>A0A7Y0L3V4</accession>
<reference evidence="8 9" key="1">
    <citation type="submission" date="2020-04" db="EMBL/GenBank/DDBJ databases">
        <authorList>
            <person name="Zhang R."/>
            <person name="Schippers A."/>
        </authorList>
    </citation>
    <scope>NUCLEOTIDE SEQUENCE [LARGE SCALE GENOMIC DNA]</scope>
    <source>
        <strain evidence="8 9">DSM 109850</strain>
    </source>
</reference>